<dbReference type="AlphaFoldDB" id="A0A2T5GAM1"/>
<evidence type="ECO:0000313" key="1">
    <source>
        <dbReference type="EMBL" id="PTQ53237.1"/>
    </source>
</evidence>
<reference evidence="1 2" key="1">
    <citation type="submission" date="2017-08" db="EMBL/GenBank/DDBJ databases">
        <title>Burning lignite coal seam in the remote Altai Mountains harbors a hydrogen-driven thermophilic microbial community.</title>
        <authorList>
            <person name="Kadnikov V.V."/>
            <person name="Mardanov A.V."/>
            <person name="Ivasenko D."/>
            <person name="Beletsky A.V."/>
            <person name="Karnachuk O.V."/>
            <person name="Ravin N.V."/>
        </authorList>
    </citation>
    <scope>NUCLEOTIDE SEQUENCE [LARGE SCALE GENOMIC DNA]</scope>
    <source>
        <strain evidence="1">AL31</strain>
    </source>
</reference>
<proteinExistence type="predicted"/>
<dbReference type="Proteomes" id="UP000244016">
    <property type="component" value="Unassembled WGS sequence"/>
</dbReference>
<accession>A0A2T5GAM1</accession>
<sequence>MHLGVHLAPSACPAVRGVLAFCSDVRAEFLHRTAAPPPLRQALPRKTHSYPILPRPRRLCLPPKKTHNAVPPAIPEDFVTYWRKRGRPAARRPHLREKSYGHFLSRISAAVNVFVPILSEVNVTSFKLPSLLKVTVPAVISFPHPSYGLVM</sequence>
<organism evidence="1 2">
    <name type="scientific">Brockia lithotrophica</name>
    <dbReference type="NCBI Taxonomy" id="933949"/>
    <lineage>
        <taxon>Bacteria</taxon>
        <taxon>Bacillati</taxon>
        <taxon>Bacillota</taxon>
        <taxon>Bacilli</taxon>
        <taxon>Bacillales</taxon>
        <taxon>Bacillales Family X. Incertae Sedis</taxon>
        <taxon>Brockia</taxon>
    </lineage>
</organism>
<protein>
    <submittedName>
        <fullName evidence="1">Uncharacterized protein</fullName>
    </submittedName>
</protein>
<name>A0A2T5GAM1_9BACL</name>
<evidence type="ECO:0000313" key="2">
    <source>
        <dbReference type="Proteomes" id="UP000244016"/>
    </source>
</evidence>
<dbReference type="EMBL" id="PEBW01000001">
    <property type="protein sequence ID" value="PTQ53237.1"/>
    <property type="molecule type" value="Genomic_DNA"/>
</dbReference>
<comment type="caution">
    <text evidence="1">The sequence shown here is derived from an EMBL/GenBank/DDBJ whole genome shotgun (WGS) entry which is preliminary data.</text>
</comment>
<gene>
    <name evidence="1" type="ORF">BLITH_0317</name>
</gene>